<organism evidence="1 2">
    <name type="scientific">Candidatus Sungbacteria bacterium RIFCSPHIGHO2_01_FULL_47_32</name>
    <dbReference type="NCBI Taxonomy" id="1802264"/>
    <lineage>
        <taxon>Bacteria</taxon>
        <taxon>Candidatus Sungiibacteriota</taxon>
    </lineage>
</organism>
<evidence type="ECO:0000313" key="2">
    <source>
        <dbReference type="Proteomes" id="UP000177152"/>
    </source>
</evidence>
<dbReference type="EMBL" id="MHQC01000021">
    <property type="protein sequence ID" value="OGZ94917.1"/>
    <property type="molecule type" value="Genomic_DNA"/>
</dbReference>
<sequence>MSENAYWRRILESTFVDSLSEDFKERVYYFLKCFANEINGLNRAGYPRAIDGGRFKEICDRTRPFARYVDHTTLNVEKGRLENVVETALMQGFFPTDYFLPVDEKTGMISIVVENNSEELYIAINEGLDGWTPASSERIKEFQKYLVRLFYRTGVPIPGVVEGEQGGKKTLTVLAEGDSNPPIIEISEDRAAKSHISDSVEKHGEFLQHYALDATYFFTSENFFDRRKARPGMKTMDHLFQTVKDRDILPLASEHVLEGSAGRTPEDRHVVKQFFGAELAHGWFPEFIERMGPNAKRGLFVANTVLGLYRDKEKEMKK</sequence>
<dbReference type="SUPFAM" id="SSF54593">
    <property type="entry name" value="Glyoxalase/Bleomycin resistance protein/Dihydroxybiphenyl dioxygenase"/>
    <property type="match status" value="1"/>
</dbReference>
<gene>
    <name evidence="1" type="ORF">A2633_03180</name>
</gene>
<dbReference type="InterPro" id="IPR029068">
    <property type="entry name" value="Glyas_Bleomycin-R_OHBP_Dase"/>
</dbReference>
<evidence type="ECO:0000313" key="1">
    <source>
        <dbReference type="EMBL" id="OGZ94917.1"/>
    </source>
</evidence>
<proteinExistence type="predicted"/>
<dbReference type="Proteomes" id="UP000177152">
    <property type="component" value="Unassembled WGS sequence"/>
</dbReference>
<dbReference type="AlphaFoldDB" id="A0A1G2K664"/>
<comment type="caution">
    <text evidence="1">The sequence shown here is derived from an EMBL/GenBank/DDBJ whole genome shotgun (WGS) entry which is preliminary data.</text>
</comment>
<dbReference type="Gene3D" id="3.10.180.10">
    <property type="entry name" value="2,3-Dihydroxybiphenyl 1,2-Dioxygenase, domain 1"/>
    <property type="match status" value="1"/>
</dbReference>
<accession>A0A1G2K664</accession>
<protein>
    <submittedName>
        <fullName evidence="1">Uncharacterized protein</fullName>
    </submittedName>
</protein>
<reference evidence="1 2" key="1">
    <citation type="journal article" date="2016" name="Nat. Commun.">
        <title>Thousands of microbial genomes shed light on interconnected biogeochemical processes in an aquifer system.</title>
        <authorList>
            <person name="Anantharaman K."/>
            <person name="Brown C.T."/>
            <person name="Hug L.A."/>
            <person name="Sharon I."/>
            <person name="Castelle C.J."/>
            <person name="Probst A.J."/>
            <person name="Thomas B.C."/>
            <person name="Singh A."/>
            <person name="Wilkins M.J."/>
            <person name="Karaoz U."/>
            <person name="Brodie E.L."/>
            <person name="Williams K.H."/>
            <person name="Hubbard S.S."/>
            <person name="Banfield J.F."/>
        </authorList>
    </citation>
    <scope>NUCLEOTIDE SEQUENCE [LARGE SCALE GENOMIC DNA]</scope>
</reference>
<name>A0A1G2K664_9BACT</name>